<dbReference type="EMBL" id="SMAL01000003">
    <property type="protein sequence ID" value="TCT15451.1"/>
    <property type="molecule type" value="Genomic_DNA"/>
</dbReference>
<dbReference type="InterPro" id="IPR036424">
    <property type="entry name" value="UPP_synth-like_sf"/>
</dbReference>
<evidence type="ECO:0000313" key="3">
    <source>
        <dbReference type="EMBL" id="TCT15451.1"/>
    </source>
</evidence>
<accession>A0A4R3MQK4</accession>
<dbReference type="OrthoDB" id="4191603at2"/>
<dbReference type="AlphaFoldDB" id="A0A4R3MQK4"/>
<organism evidence="3 4">
    <name type="scientific">Natranaerovirga pectinivora</name>
    <dbReference type="NCBI Taxonomy" id="682400"/>
    <lineage>
        <taxon>Bacteria</taxon>
        <taxon>Bacillati</taxon>
        <taxon>Bacillota</taxon>
        <taxon>Clostridia</taxon>
        <taxon>Lachnospirales</taxon>
        <taxon>Natranaerovirgaceae</taxon>
        <taxon>Natranaerovirga</taxon>
    </lineage>
</organism>
<evidence type="ECO:0000256" key="1">
    <source>
        <dbReference type="ARBA" id="ARBA00022679"/>
    </source>
</evidence>
<evidence type="ECO:0000313" key="4">
    <source>
        <dbReference type="Proteomes" id="UP000294902"/>
    </source>
</evidence>
<dbReference type="RefSeq" id="WP_132251162.1">
    <property type="nucleotide sequence ID" value="NZ_SMAL01000003.1"/>
</dbReference>
<protein>
    <submittedName>
        <fullName evidence="3">Undecaprenyl diphosphate synthase</fullName>
    </submittedName>
</protein>
<name>A0A4R3MQK4_9FIRM</name>
<dbReference type="PANTHER" id="PTHR10291:SF43">
    <property type="entry name" value="DEHYDRODOLICHYL DIPHOSPHATE SYNTHASE COMPLEX SUBUNIT DHDDS"/>
    <property type="match status" value="1"/>
</dbReference>
<proteinExistence type="inferred from homology"/>
<dbReference type="Gene3D" id="3.40.1180.10">
    <property type="entry name" value="Decaprenyl diphosphate synthase-like"/>
    <property type="match status" value="1"/>
</dbReference>
<comment type="similarity">
    <text evidence="2">Belongs to the UPP synthase family. Z-FPP synthase subfamily.</text>
</comment>
<dbReference type="SUPFAM" id="SSF64005">
    <property type="entry name" value="Undecaprenyl diphosphate synthase"/>
    <property type="match status" value="1"/>
</dbReference>
<reference evidence="3 4" key="1">
    <citation type="submission" date="2019-03" db="EMBL/GenBank/DDBJ databases">
        <title>Genomic Encyclopedia of Type Strains, Phase IV (KMG-IV): sequencing the most valuable type-strain genomes for metagenomic binning, comparative biology and taxonomic classification.</title>
        <authorList>
            <person name="Goeker M."/>
        </authorList>
    </citation>
    <scope>NUCLEOTIDE SEQUENCE [LARGE SCALE GENOMIC DNA]</scope>
    <source>
        <strain evidence="3 4">DSM 24629</strain>
    </source>
</reference>
<evidence type="ECO:0000256" key="2">
    <source>
        <dbReference type="ARBA" id="ARBA00038453"/>
    </source>
</evidence>
<dbReference type="InterPro" id="IPR001441">
    <property type="entry name" value="UPP_synth-like"/>
</dbReference>
<dbReference type="CDD" id="cd00475">
    <property type="entry name" value="Cis_IPPS"/>
    <property type="match status" value="1"/>
</dbReference>
<keyword evidence="1" id="KW-0808">Transferase</keyword>
<comment type="caution">
    <text evidence="3">The sequence shown here is derived from an EMBL/GenBank/DDBJ whole genome shotgun (WGS) entry which is preliminary data.</text>
</comment>
<dbReference type="PANTHER" id="PTHR10291">
    <property type="entry name" value="DEHYDRODOLICHYL DIPHOSPHATE SYNTHASE FAMILY MEMBER"/>
    <property type="match status" value="1"/>
</dbReference>
<gene>
    <name evidence="3" type="ORF">EDC18_103156</name>
</gene>
<dbReference type="Proteomes" id="UP000294902">
    <property type="component" value="Unassembled WGS sequence"/>
</dbReference>
<dbReference type="GO" id="GO:0045547">
    <property type="term" value="F:ditrans,polycis-polyprenyl diphosphate synthase [(2E,6E)-farnesyl diphosphate specific] activity"/>
    <property type="evidence" value="ECO:0007669"/>
    <property type="project" value="TreeGrafter"/>
</dbReference>
<dbReference type="Pfam" id="PF01255">
    <property type="entry name" value="Prenyltransf"/>
    <property type="match status" value="1"/>
</dbReference>
<dbReference type="GO" id="GO:0016094">
    <property type="term" value="P:polyprenol biosynthetic process"/>
    <property type="evidence" value="ECO:0007669"/>
    <property type="project" value="TreeGrafter"/>
</dbReference>
<sequence length="220" mass="25431">MNTNFKRLPKHIGIIPDGNRRWASDQNKGKHEGYQFGIDPGFNLYELCLELGINELTFYGFTQDNTKRPKIQTEAFQKACVDAVIKLANRDANLLVIGNTDSTVFPKDLLPFANKRVSFGKGLININFLVNYGWHWDLEYSKTKERNEEGNLYNTIASSDISRIDLIIRWGGRRRLSGFLPVQSVYSDFYILDDYWPDFKSDHLYKALDWYQTQDVTLGG</sequence>
<keyword evidence="4" id="KW-1185">Reference proteome</keyword>